<feature type="transmembrane region" description="Helical" evidence="10">
    <location>
        <begin position="606"/>
        <end position="629"/>
    </location>
</feature>
<keyword evidence="6 10" id="KW-1133">Transmembrane helix</keyword>
<organism evidence="13 14">
    <name type="scientific">Bombyx mori</name>
    <name type="common">Silk moth</name>
    <dbReference type="NCBI Taxonomy" id="7091"/>
    <lineage>
        <taxon>Eukaryota</taxon>
        <taxon>Metazoa</taxon>
        <taxon>Ecdysozoa</taxon>
        <taxon>Arthropoda</taxon>
        <taxon>Hexapoda</taxon>
        <taxon>Insecta</taxon>
        <taxon>Pterygota</taxon>
        <taxon>Neoptera</taxon>
        <taxon>Endopterygota</taxon>
        <taxon>Lepidoptera</taxon>
        <taxon>Glossata</taxon>
        <taxon>Ditrysia</taxon>
        <taxon>Bombycoidea</taxon>
        <taxon>Bombycidae</taxon>
        <taxon>Bombycinae</taxon>
        <taxon>Bombyx</taxon>
    </lineage>
</organism>
<dbReference type="GO" id="GO:0045296">
    <property type="term" value="F:cadherin binding"/>
    <property type="evidence" value="ECO:0007669"/>
    <property type="project" value="TreeGrafter"/>
</dbReference>
<feature type="region of interest" description="Disordered" evidence="9">
    <location>
        <begin position="646"/>
        <end position="679"/>
    </location>
</feature>
<dbReference type="GO" id="GO:0007156">
    <property type="term" value="P:homophilic cell adhesion via plasma membrane adhesion molecules"/>
    <property type="evidence" value="ECO:0007669"/>
    <property type="project" value="InterPro"/>
</dbReference>
<dbReference type="Gene3D" id="2.60.40.60">
    <property type="entry name" value="Cadherins"/>
    <property type="match status" value="5"/>
</dbReference>
<dbReference type="InterPro" id="IPR002126">
    <property type="entry name" value="Cadherin-like_dom"/>
</dbReference>
<evidence type="ECO:0000256" key="1">
    <source>
        <dbReference type="ARBA" id="ARBA00004167"/>
    </source>
</evidence>
<protein>
    <recommendedName>
        <fullName evidence="12">Cadherin domain-containing protein</fullName>
    </recommendedName>
</protein>
<evidence type="ECO:0000256" key="4">
    <source>
        <dbReference type="ARBA" id="ARBA00022737"/>
    </source>
</evidence>
<dbReference type="CDD" id="cd11304">
    <property type="entry name" value="Cadherin_repeat"/>
    <property type="match status" value="5"/>
</dbReference>
<feature type="signal peptide" evidence="11">
    <location>
        <begin position="1"/>
        <end position="21"/>
    </location>
</feature>
<reference evidence="13" key="2">
    <citation type="submission" date="2022-06" db="UniProtKB">
        <authorList>
            <consortium name="EnsemblMetazoa"/>
        </authorList>
    </citation>
    <scope>IDENTIFICATION</scope>
    <source>
        <strain evidence="13">p50T (Dazao)</strain>
    </source>
</reference>
<dbReference type="FunFam" id="2.60.40.60:FF:000262">
    <property type="entry name" value="protocadherin-23 isoform X2"/>
    <property type="match status" value="1"/>
</dbReference>
<dbReference type="GO" id="GO:0016477">
    <property type="term" value="P:cell migration"/>
    <property type="evidence" value="ECO:0007669"/>
    <property type="project" value="TreeGrafter"/>
</dbReference>
<dbReference type="GO" id="GO:0034332">
    <property type="term" value="P:adherens junction organization"/>
    <property type="evidence" value="ECO:0007669"/>
    <property type="project" value="TreeGrafter"/>
</dbReference>
<proteinExistence type="predicted"/>
<dbReference type="InterPro" id="IPR039808">
    <property type="entry name" value="Cadherin"/>
</dbReference>
<dbReference type="InterPro" id="IPR015919">
    <property type="entry name" value="Cadherin-like_sf"/>
</dbReference>
<dbReference type="GO" id="GO:0044331">
    <property type="term" value="P:cell-cell adhesion mediated by cadherin"/>
    <property type="evidence" value="ECO:0007669"/>
    <property type="project" value="TreeGrafter"/>
</dbReference>
<evidence type="ECO:0000259" key="12">
    <source>
        <dbReference type="PROSITE" id="PS50268"/>
    </source>
</evidence>
<feature type="region of interest" description="Disordered" evidence="9">
    <location>
        <begin position="1016"/>
        <end position="1060"/>
    </location>
</feature>
<keyword evidence="3 11" id="KW-0732">Signal</keyword>
<evidence type="ECO:0000256" key="7">
    <source>
        <dbReference type="ARBA" id="ARBA00023136"/>
    </source>
</evidence>
<feature type="compositionally biased region" description="Basic and acidic residues" evidence="9">
    <location>
        <begin position="783"/>
        <end position="803"/>
    </location>
</feature>
<dbReference type="GO" id="GO:0007043">
    <property type="term" value="P:cell-cell junction assembly"/>
    <property type="evidence" value="ECO:0007669"/>
    <property type="project" value="TreeGrafter"/>
</dbReference>
<comment type="subcellular location">
    <subcellularLocation>
        <location evidence="1">Membrane</location>
        <topology evidence="1">Single-pass membrane protein</topology>
    </subcellularLocation>
</comment>
<evidence type="ECO:0000256" key="9">
    <source>
        <dbReference type="SAM" id="MobiDB-lite"/>
    </source>
</evidence>
<dbReference type="PROSITE" id="PS50268">
    <property type="entry name" value="CADHERIN_2"/>
    <property type="match status" value="4"/>
</dbReference>
<dbReference type="GO" id="GO:0008013">
    <property type="term" value="F:beta-catenin binding"/>
    <property type="evidence" value="ECO:0007669"/>
    <property type="project" value="TreeGrafter"/>
</dbReference>
<dbReference type="GO" id="GO:0000902">
    <property type="term" value="P:cell morphogenesis"/>
    <property type="evidence" value="ECO:0007669"/>
    <property type="project" value="TreeGrafter"/>
</dbReference>
<sequence>MPALALFLLLFLLDTPSSLRAQAGEWSPRPKRDEAATTPPAATVAAIALSIKSRAIQDSRCYLMNGGAVESFFISEDTPIGSIIGTLSVNGDPSEDLGDITLRLQEKGAAVGIVPGSKNLTLLRALDREEKIGPSNVYVNVRCDRRRTTDPSFVIPVSVRVWDVNDNAPQWEGAPYAVRVSETAARGARAAAVRASDRDQPGPHSALHYAVLPGPHSEYLGFENELEPIIVVKKPLDFETVNNFTIKLRVQDQGSPPLYSDTTLQVTVLDADDQNPKFTYEHYTALLPDDAEEGTFLTTSPGPISAADQDLGINAPLQYSSTGDHKQLIVVNKDTGQVAATKQLIAELDPSVTIVLKATQVDNPDRYALATLTIRSTTPRSSTPPISRLQFTQKQYSTTVSEGASPGSVLLTLTTVPQNTEFRESPLQFYVSDRSFLDKFAINNAGEVILRRSLDYETTSNYFYQVMVTDSISNDTASINISVEDVNEWEPRFRHPQYEFEVEAAGGGAGEAAGGLRVGRLVAHDGDAGTLALSLAGQHARMFYINASGDLFLREEAIGNLNSSSLHLVATAIDSGIPPRQTSVPVTVVVRGAGGAAGGAVRGAGLLAALVAALALLALLVCGLFLYIYTAKKRIKSPAPAPLKPAGFINHEKSRPLPSPLPPTLPDSGANGTNTIANNGTATLATSSSLQSVSAGASTILAGSSSSLHMPDAATKPSNGHEGARSGEARRGGGGGVAPAGGGRVAPAGGECAMSDHLRGGGGARSGVAWPAHTIPATLKALAWDDHNKQRRRESGARRDQPRGRRAHEPHRVLLNPQSDLTNNDDNEISDTNNNLILDEYLKANIMPMYPLPMKYLTNHNLTDNVKLTKIVNTDFADDNQTSLSKEYCNPIEAINYCFPLQNYNQKKLSDNECKPVTSYASPSHNRNANSGEMITKGILSETTHILKSKDYALAESLPTATKSSLKARYEVEEKIKTKPRTNSHNVHFALEENNKSSNDSMVHSNKVIYKFAPTSSSSTLSSKSRLTNGNQSNSNKLTPLISSPSHNNSSMDKIELSKPKTAPNSVDYFPIEKSYGSVPIVPHDTGYSKPIAPILYDVAGPVLGIMYHDPPPAYATINPRKLHKHHVRPAVFTRTGLDPRFQMI</sequence>
<evidence type="ECO:0000256" key="8">
    <source>
        <dbReference type="PROSITE-ProRule" id="PRU00043"/>
    </source>
</evidence>
<dbReference type="PANTHER" id="PTHR24027">
    <property type="entry name" value="CADHERIN-23"/>
    <property type="match status" value="1"/>
</dbReference>
<feature type="compositionally biased region" description="Basic and acidic residues" evidence="9">
    <location>
        <begin position="722"/>
        <end position="731"/>
    </location>
</feature>
<evidence type="ECO:0000256" key="11">
    <source>
        <dbReference type="SAM" id="SignalP"/>
    </source>
</evidence>
<feature type="compositionally biased region" description="Polar residues" evidence="9">
    <location>
        <begin position="1029"/>
        <end position="1052"/>
    </location>
</feature>
<feature type="compositionally biased region" description="Low complexity" evidence="9">
    <location>
        <begin position="669"/>
        <end position="679"/>
    </location>
</feature>
<evidence type="ECO:0000313" key="13">
    <source>
        <dbReference type="EnsemblMetazoa" id="XP_037871663.1"/>
    </source>
</evidence>
<feature type="domain" description="Cadherin" evidence="12">
    <location>
        <begin position="392"/>
        <end position="493"/>
    </location>
</feature>
<keyword evidence="4" id="KW-0677">Repeat</keyword>
<dbReference type="Proteomes" id="UP000005204">
    <property type="component" value="Unassembled WGS sequence"/>
</dbReference>
<dbReference type="AlphaFoldDB" id="A0A8R2R4T3"/>
<feature type="region of interest" description="Disordered" evidence="9">
    <location>
        <begin position="705"/>
        <end position="743"/>
    </location>
</feature>
<dbReference type="GO" id="GO:0005912">
    <property type="term" value="C:adherens junction"/>
    <property type="evidence" value="ECO:0007669"/>
    <property type="project" value="TreeGrafter"/>
</dbReference>
<evidence type="ECO:0000256" key="3">
    <source>
        <dbReference type="ARBA" id="ARBA00022729"/>
    </source>
</evidence>
<dbReference type="GO" id="GO:0016339">
    <property type="term" value="P:calcium-dependent cell-cell adhesion via plasma membrane cell adhesion molecules"/>
    <property type="evidence" value="ECO:0007669"/>
    <property type="project" value="TreeGrafter"/>
</dbReference>
<feature type="domain" description="Cadherin" evidence="12">
    <location>
        <begin position="74"/>
        <end position="171"/>
    </location>
</feature>
<dbReference type="PRINTS" id="PR00205">
    <property type="entry name" value="CADHERIN"/>
</dbReference>
<evidence type="ECO:0000256" key="10">
    <source>
        <dbReference type="SAM" id="Phobius"/>
    </source>
</evidence>
<accession>A0A8R2R4T3</accession>
<reference evidence="14" key="1">
    <citation type="journal article" date="2008" name="Insect Biochem. Mol. Biol.">
        <title>The genome of a lepidopteran model insect, the silkworm Bombyx mori.</title>
        <authorList>
            <consortium name="International Silkworm Genome Consortium"/>
        </authorList>
    </citation>
    <scope>NUCLEOTIDE SEQUENCE [LARGE SCALE GENOMIC DNA]</scope>
    <source>
        <strain evidence="14">p50T</strain>
    </source>
</reference>
<name>A0A8R2R4T3_BOMMO</name>
<dbReference type="EnsemblMetazoa" id="XM_038015735.1">
    <property type="protein sequence ID" value="XP_037871663.1"/>
    <property type="gene ID" value="LOC101739725"/>
</dbReference>
<feature type="chain" id="PRO_5035867920" description="Cadherin domain-containing protein" evidence="11">
    <location>
        <begin position="22"/>
        <end position="1145"/>
    </location>
</feature>
<keyword evidence="14" id="KW-1185">Reference proteome</keyword>
<feature type="compositionally biased region" description="Gly residues" evidence="9">
    <location>
        <begin position="732"/>
        <end position="743"/>
    </location>
</feature>
<dbReference type="SMART" id="SM00112">
    <property type="entry name" value="CA"/>
    <property type="match status" value="5"/>
</dbReference>
<keyword evidence="5 8" id="KW-0106">Calcium</keyword>
<evidence type="ECO:0000256" key="2">
    <source>
        <dbReference type="ARBA" id="ARBA00022692"/>
    </source>
</evidence>
<feature type="domain" description="Cadherin" evidence="12">
    <location>
        <begin position="279"/>
        <end position="387"/>
    </location>
</feature>
<keyword evidence="2 10" id="KW-0812">Transmembrane</keyword>
<evidence type="ECO:0000313" key="14">
    <source>
        <dbReference type="Proteomes" id="UP000005204"/>
    </source>
</evidence>
<dbReference type="PANTHER" id="PTHR24027:SF422">
    <property type="entry name" value="CADHERIN DOMAIN-CONTAINING PROTEIN"/>
    <property type="match status" value="1"/>
</dbReference>
<feature type="region of interest" description="Disordered" evidence="9">
    <location>
        <begin position="782"/>
        <end position="828"/>
    </location>
</feature>
<dbReference type="GO" id="GO:0005509">
    <property type="term" value="F:calcium ion binding"/>
    <property type="evidence" value="ECO:0007669"/>
    <property type="project" value="UniProtKB-UniRule"/>
</dbReference>
<dbReference type="GO" id="GO:0016342">
    <property type="term" value="C:catenin complex"/>
    <property type="evidence" value="ECO:0007669"/>
    <property type="project" value="TreeGrafter"/>
</dbReference>
<evidence type="ECO:0000256" key="6">
    <source>
        <dbReference type="ARBA" id="ARBA00022989"/>
    </source>
</evidence>
<keyword evidence="7 10" id="KW-0472">Membrane</keyword>
<dbReference type="Pfam" id="PF00028">
    <property type="entry name" value="Cadherin"/>
    <property type="match status" value="1"/>
</dbReference>
<evidence type="ECO:0000256" key="5">
    <source>
        <dbReference type="ARBA" id="ARBA00022837"/>
    </source>
</evidence>
<feature type="domain" description="Cadherin" evidence="12">
    <location>
        <begin position="172"/>
        <end position="278"/>
    </location>
</feature>
<feature type="compositionally biased region" description="Low complexity" evidence="9">
    <location>
        <begin position="1016"/>
        <end position="1028"/>
    </location>
</feature>
<dbReference type="SUPFAM" id="SSF49313">
    <property type="entry name" value="Cadherin-like"/>
    <property type="match status" value="4"/>
</dbReference>